<name>A0A318KKB9_9NOCA</name>
<feature type="domain" description="DUF6545" evidence="2">
    <location>
        <begin position="245"/>
        <end position="373"/>
    </location>
</feature>
<feature type="transmembrane region" description="Helical" evidence="1">
    <location>
        <begin position="6"/>
        <end position="24"/>
    </location>
</feature>
<feature type="transmembrane region" description="Helical" evidence="1">
    <location>
        <begin position="68"/>
        <end position="92"/>
    </location>
</feature>
<keyword evidence="1" id="KW-0812">Transmembrane</keyword>
<feature type="transmembrane region" description="Helical" evidence="1">
    <location>
        <begin position="36"/>
        <end position="56"/>
    </location>
</feature>
<dbReference type="AlphaFoldDB" id="A0A318KKB9"/>
<dbReference type="EMBL" id="QJKF01000002">
    <property type="protein sequence ID" value="PXX68837.1"/>
    <property type="molecule type" value="Genomic_DNA"/>
</dbReference>
<sequence length="390" mass="41697">MPPTVVTLPITAAAWLLVTIRLLCFRATLVDRRFNVLLALLTGILTTHEPTLRLHLSALTGGRLSIGLIYQLGAVGFMVTTAATLLLAAAMLGRAASAVAVYGCAGASCAVALLCSGLAQGTSPYTMYEQPGPGQFGFWLALAPMSYWMVLHTGRVCVAEMREQHDRRERALHALILGAAGTVLLMFSLTLLSCGLRAFGLESGLTRAQVVIDDHTVFVQVLPFFGIGAVPLVFRLVDRAGLDAWSRHRKRLLPLWFGLTAVCPEIVHRISMPVEGHRSRYYLHRTVIEIRDSVLILARYATPTPAHLCAKIAAATRAGPEREALDLAVRLVRACAAKSRGEPPAGTGSLPHCAGDSLAQEAAGLAAVAAQWSRARALVDEATIDATARA</sequence>
<keyword evidence="4" id="KW-1185">Reference proteome</keyword>
<evidence type="ECO:0000259" key="2">
    <source>
        <dbReference type="Pfam" id="PF20182"/>
    </source>
</evidence>
<evidence type="ECO:0000256" key="1">
    <source>
        <dbReference type="SAM" id="Phobius"/>
    </source>
</evidence>
<comment type="caution">
    <text evidence="3">The sequence shown here is derived from an EMBL/GenBank/DDBJ whole genome shotgun (WGS) entry which is preliminary data.</text>
</comment>
<organism evidence="3 4">
    <name type="scientific">Nocardia tenerifensis</name>
    <dbReference type="NCBI Taxonomy" id="228006"/>
    <lineage>
        <taxon>Bacteria</taxon>
        <taxon>Bacillati</taxon>
        <taxon>Actinomycetota</taxon>
        <taxon>Actinomycetes</taxon>
        <taxon>Mycobacteriales</taxon>
        <taxon>Nocardiaceae</taxon>
        <taxon>Nocardia</taxon>
    </lineage>
</organism>
<protein>
    <recommendedName>
        <fullName evidence="2">DUF6545 domain-containing protein</fullName>
    </recommendedName>
</protein>
<dbReference type="RefSeq" id="WP_110293406.1">
    <property type="nucleotide sequence ID" value="NZ_QJKF01000002.1"/>
</dbReference>
<reference evidence="3 4" key="1">
    <citation type="submission" date="2018-05" db="EMBL/GenBank/DDBJ databases">
        <title>Genomic Encyclopedia of Type Strains, Phase IV (KMG-IV): sequencing the most valuable type-strain genomes for metagenomic binning, comparative biology and taxonomic classification.</title>
        <authorList>
            <person name="Goeker M."/>
        </authorList>
    </citation>
    <scope>NUCLEOTIDE SEQUENCE [LARGE SCALE GENOMIC DNA]</scope>
    <source>
        <strain evidence="3 4">DSM 44704</strain>
    </source>
</reference>
<accession>A0A318KKB9</accession>
<dbReference type="OrthoDB" id="4569949at2"/>
<keyword evidence="1" id="KW-0472">Membrane</keyword>
<keyword evidence="1" id="KW-1133">Transmembrane helix</keyword>
<proteinExistence type="predicted"/>
<dbReference type="InterPro" id="IPR046675">
    <property type="entry name" value="DUF6545"/>
</dbReference>
<feature type="transmembrane region" description="Helical" evidence="1">
    <location>
        <begin position="171"/>
        <end position="198"/>
    </location>
</feature>
<evidence type="ECO:0000313" key="4">
    <source>
        <dbReference type="Proteomes" id="UP000247569"/>
    </source>
</evidence>
<feature type="transmembrane region" description="Helical" evidence="1">
    <location>
        <begin position="99"/>
        <end position="119"/>
    </location>
</feature>
<gene>
    <name evidence="3" type="ORF">DFR70_102523</name>
</gene>
<feature type="transmembrane region" description="Helical" evidence="1">
    <location>
        <begin position="218"/>
        <end position="237"/>
    </location>
</feature>
<dbReference type="Pfam" id="PF20182">
    <property type="entry name" value="DUF6545"/>
    <property type="match status" value="1"/>
</dbReference>
<dbReference type="Proteomes" id="UP000247569">
    <property type="component" value="Unassembled WGS sequence"/>
</dbReference>
<evidence type="ECO:0000313" key="3">
    <source>
        <dbReference type="EMBL" id="PXX68837.1"/>
    </source>
</evidence>
<feature type="transmembrane region" description="Helical" evidence="1">
    <location>
        <begin position="139"/>
        <end position="159"/>
    </location>
</feature>